<feature type="transmembrane region" description="Helical" evidence="3">
    <location>
        <begin position="233"/>
        <end position="257"/>
    </location>
</feature>
<keyword evidence="3" id="KW-1133">Transmembrane helix</keyword>
<feature type="domain" description="Golgin subfamily A member 7/ERF4" evidence="4">
    <location>
        <begin position="16"/>
        <end position="120"/>
    </location>
</feature>
<comment type="subcellular location">
    <subcellularLocation>
        <location evidence="1">Membrane</location>
    </subcellularLocation>
</comment>
<dbReference type="GeneID" id="10503960"/>
<evidence type="ECO:0000313" key="6">
    <source>
        <dbReference type="Proteomes" id="UP000001064"/>
    </source>
</evidence>
<proteinExistence type="predicted"/>
<dbReference type="AlphaFoldDB" id="F0ZGL0"/>
<keyword evidence="6" id="KW-1185">Reference proteome</keyword>
<dbReference type="VEuPathDB" id="AmoebaDB:DICPUDRAFT_150542"/>
<dbReference type="Pfam" id="PF10256">
    <property type="entry name" value="Erf4"/>
    <property type="match status" value="1"/>
</dbReference>
<evidence type="ECO:0000256" key="3">
    <source>
        <dbReference type="SAM" id="Phobius"/>
    </source>
</evidence>
<evidence type="ECO:0000259" key="4">
    <source>
        <dbReference type="Pfam" id="PF10256"/>
    </source>
</evidence>
<feature type="transmembrane region" description="Helical" evidence="3">
    <location>
        <begin position="53"/>
        <end position="77"/>
    </location>
</feature>
<keyword evidence="3" id="KW-0812">Transmembrane</keyword>
<evidence type="ECO:0000313" key="5">
    <source>
        <dbReference type="EMBL" id="EGC36906.1"/>
    </source>
</evidence>
<dbReference type="GO" id="GO:0016020">
    <property type="term" value="C:membrane"/>
    <property type="evidence" value="ECO:0007669"/>
    <property type="project" value="UniProtKB-SubCell"/>
</dbReference>
<name>F0ZGL0_DICPU</name>
<reference evidence="6" key="1">
    <citation type="journal article" date="2011" name="Genome Biol.">
        <title>Comparative genomics of the social amoebae Dictyostelium discoideum and Dictyostelium purpureum.</title>
        <authorList>
            <consortium name="US DOE Joint Genome Institute (JGI-PGF)"/>
            <person name="Sucgang R."/>
            <person name="Kuo A."/>
            <person name="Tian X."/>
            <person name="Salerno W."/>
            <person name="Parikh A."/>
            <person name="Feasley C.L."/>
            <person name="Dalin E."/>
            <person name="Tu H."/>
            <person name="Huang E."/>
            <person name="Barry K."/>
            <person name="Lindquist E."/>
            <person name="Shapiro H."/>
            <person name="Bruce D."/>
            <person name="Schmutz J."/>
            <person name="Salamov A."/>
            <person name="Fey P."/>
            <person name="Gaudet P."/>
            <person name="Anjard C."/>
            <person name="Babu M.M."/>
            <person name="Basu S."/>
            <person name="Bushmanova Y."/>
            <person name="van der Wel H."/>
            <person name="Katoh-Kurasawa M."/>
            <person name="Dinh C."/>
            <person name="Coutinho P.M."/>
            <person name="Saito T."/>
            <person name="Elias M."/>
            <person name="Schaap P."/>
            <person name="Kay R.R."/>
            <person name="Henrissat B."/>
            <person name="Eichinger L."/>
            <person name="Rivero F."/>
            <person name="Putnam N.H."/>
            <person name="West C.M."/>
            <person name="Loomis W.F."/>
            <person name="Chisholm R.L."/>
            <person name="Shaulsky G."/>
            <person name="Strassmann J.E."/>
            <person name="Queller D.C."/>
            <person name="Kuspa A."/>
            <person name="Grigoriev I.V."/>
        </authorList>
    </citation>
    <scope>NUCLEOTIDE SEQUENCE [LARGE SCALE GENOMIC DNA]</scope>
    <source>
        <strain evidence="6">QSDP1</strain>
    </source>
</reference>
<sequence>MGRIIIRPKHSASTIGGYDIDFPIELNGILTLKEWDMLITIINQNMIRNHISIWFIAPLFILIGLIVFFIMAIVGIVRWEMFKSKAEDDLKKVLSSLNSQLCVKGVSITYHRSQACFTLEISYPDYLSKPINIANTFNASGFLSVLLDTYSGSIPLVNPDVHKQSYHPTDPRLRSLLISSEVTPLNYPGWKGFCNKSFPFALYNYLTPQEYKAVLDDYNAVLVSTSNSKSWNFFIASCFLCLILVGVLLIIPASIWLRVSRAKYRREFDTKLNRLNFKYNQMYSNRGISFNFYSTRFDLPRGYLNIFAPLDCGNGPTFSLLCTKKKVISATVPGVLQPMYINNPPLVSIPIQTSIPPNSGVPLSSIDIEIEVTATEKTPLIK</sequence>
<organism evidence="5 6">
    <name type="scientific">Dictyostelium purpureum</name>
    <name type="common">Slime mold</name>
    <dbReference type="NCBI Taxonomy" id="5786"/>
    <lineage>
        <taxon>Eukaryota</taxon>
        <taxon>Amoebozoa</taxon>
        <taxon>Evosea</taxon>
        <taxon>Eumycetozoa</taxon>
        <taxon>Dictyostelia</taxon>
        <taxon>Dictyosteliales</taxon>
        <taxon>Dictyosteliaceae</taxon>
        <taxon>Dictyostelium</taxon>
    </lineage>
</organism>
<dbReference type="InterPro" id="IPR019383">
    <property type="entry name" value="Golgin_A_7/ERF4"/>
</dbReference>
<evidence type="ECO:0000256" key="2">
    <source>
        <dbReference type="ARBA" id="ARBA00023136"/>
    </source>
</evidence>
<dbReference type="InParanoid" id="F0ZGL0"/>
<dbReference type="Proteomes" id="UP000001064">
    <property type="component" value="Unassembled WGS sequence"/>
</dbReference>
<dbReference type="KEGG" id="dpp:DICPUDRAFT_150542"/>
<accession>F0ZGL0</accession>
<dbReference type="RefSeq" id="XP_003286549.1">
    <property type="nucleotide sequence ID" value="XM_003286501.1"/>
</dbReference>
<keyword evidence="2 3" id="KW-0472">Membrane</keyword>
<evidence type="ECO:0000256" key="1">
    <source>
        <dbReference type="ARBA" id="ARBA00004370"/>
    </source>
</evidence>
<dbReference type="EMBL" id="GL871013">
    <property type="protein sequence ID" value="EGC36906.1"/>
    <property type="molecule type" value="Genomic_DNA"/>
</dbReference>
<protein>
    <recommendedName>
        <fullName evidence="4">Golgin subfamily A member 7/ERF4 domain-containing protein</fullName>
    </recommendedName>
</protein>
<gene>
    <name evidence="5" type="ORF">DICPUDRAFT_150542</name>
</gene>